<keyword evidence="6 9" id="KW-0472">Membrane</keyword>
<dbReference type="EMBL" id="JAOTPV010000004">
    <property type="protein sequence ID" value="KAJ4483361.1"/>
    <property type="molecule type" value="Genomic_DNA"/>
</dbReference>
<evidence type="ECO:0000313" key="13">
    <source>
        <dbReference type="Proteomes" id="UP001150266"/>
    </source>
</evidence>
<keyword evidence="2 9" id="KW-0813">Transport</keyword>
<dbReference type="InterPro" id="IPR000644">
    <property type="entry name" value="CBS_dom"/>
</dbReference>
<dbReference type="FunFam" id="1.10.3080.10:FF:000013">
    <property type="entry name" value="Voltage-gated chloride channel (ClcA)"/>
    <property type="match status" value="1"/>
</dbReference>
<feature type="transmembrane region" description="Helical" evidence="9">
    <location>
        <begin position="619"/>
        <end position="641"/>
    </location>
</feature>
<dbReference type="SUPFAM" id="SSF81340">
    <property type="entry name" value="Clc chloride channel"/>
    <property type="match status" value="1"/>
</dbReference>
<keyword evidence="3 9" id="KW-0812">Transmembrane</keyword>
<dbReference type="PANTHER" id="PTHR45711">
    <property type="entry name" value="CHLORIDE CHANNEL PROTEIN"/>
    <property type="match status" value="1"/>
</dbReference>
<dbReference type="OrthoDB" id="431497at2759"/>
<dbReference type="SUPFAM" id="SSF54631">
    <property type="entry name" value="CBS-domain pair"/>
    <property type="match status" value="1"/>
</dbReference>
<dbReference type="Proteomes" id="UP001150266">
    <property type="component" value="Unassembled WGS sequence"/>
</dbReference>
<evidence type="ECO:0000256" key="9">
    <source>
        <dbReference type="RuleBase" id="RU361221"/>
    </source>
</evidence>
<evidence type="ECO:0000256" key="4">
    <source>
        <dbReference type="ARBA" id="ARBA00022989"/>
    </source>
</evidence>
<dbReference type="AlphaFoldDB" id="A0A9W9AIM2"/>
<evidence type="ECO:0000256" key="8">
    <source>
        <dbReference type="PROSITE-ProRule" id="PRU00703"/>
    </source>
</evidence>
<comment type="caution">
    <text evidence="12">The sequence shown here is derived from an EMBL/GenBank/DDBJ whole genome shotgun (WGS) entry which is preliminary data.</text>
</comment>
<gene>
    <name evidence="12" type="ORF">J3R30DRAFT_3284162</name>
</gene>
<dbReference type="InterPro" id="IPR001807">
    <property type="entry name" value="ClC"/>
</dbReference>
<keyword evidence="7 9" id="KW-0868">Chloride</keyword>
<comment type="similarity">
    <text evidence="9">Belongs to the chloride channel (TC 2.A.49) family.</text>
</comment>
<feature type="compositionally biased region" description="Polar residues" evidence="10">
    <location>
        <begin position="94"/>
        <end position="107"/>
    </location>
</feature>
<protein>
    <recommendedName>
        <fullName evidence="9">Chloride channel protein</fullName>
    </recommendedName>
</protein>
<dbReference type="InterPro" id="IPR046342">
    <property type="entry name" value="CBS_dom_sf"/>
</dbReference>
<feature type="transmembrane region" description="Helical" evidence="9">
    <location>
        <begin position="491"/>
        <end position="511"/>
    </location>
</feature>
<dbReference type="GO" id="GO:0005886">
    <property type="term" value="C:plasma membrane"/>
    <property type="evidence" value="ECO:0007669"/>
    <property type="project" value="TreeGrafter"/>
</dbReference>
<evidence type="ECO:0000256" key="1">
    <source>
        <dbReference type="ARBA" id="ARBA00004141"/>
    </source>
</evidence>
<evidence type="ECO:0000313" key="12">
    <source>
        <dbReference type="EMBL" id="KAJ4483361.1"/>
    </source>
</evidence>
<evidence type="ECO:0000256" key="10">
    <source>
        <dbReference type="SAM" id="MobiDB-lite"/>
    </source>
</evidence>
<dbReference type="GO" id="GO:0005794">
    <property type="term" value="C:Golgi apparatus"/>
    <property type="evidence" value="ECO:0007669"/>
    <property type="project" value="TreeGrafter"/>
</dbReference>
<evidence type="ECO:0000256" key="5">
    <source>
        <dbReference type="ARBA" id="ARBA00023065"/>
    </source>
</evidence>
<keyword evidence="13" id="KW-1185">Reference proteome</keyword>
<organism evidence="12 13">
    <name type="scientific">Lentinula aciculospora</name>
    <dbReference type="NCBI Taxonomy" id="153920"/>
    <lineage>
        <taxon>Eukaryota</taxon>
        <taxon>Fungi</taxon>
        <taxon>Dikarya</taxon>
        <taxon>Basidiomycota</taxon>
        <taxon>Agaricomycotina</taxon>
        <taxon>Agaricomycetes</taxon>
        <taxon>Agaricomycetidae</taxon>
        <taxon>Agaricales</taxon>
        <taxon>Marasmiineae</taxon>
        <taxon>Omphalotaceae</taxon>
        <taxon>Lentinula</taxon>
    </lineage>
</organism>
<comment type="caution">
    <text evidence="9">Lacks conserved residue(s) required for the propagation of feature annotation.</text>
</comment>
<reference evidence="12" key="1">
    <citation type="submission" date="2022-08" db="EMBL/GenBank/DDBJ databases">
        <title>A Global Phylogenomic Analysis of the Shiitake Genus Lentinula.</title>
        <authorList>
            <consortium name="DOE Joint Genome Institute"/>
            <person name="Sierra-Patev S."/>
            <person name="Min B."/>
            <person name="Naranjo-Ortiz M."/>
            <person name="Looney B."/>
            <person name="Konkel Z."/>
            <person name="Slot J.C."/>
            <person name="Sakamoto Y."/>
            <person name="Steenwyk J.L."/>
            <person name="Rokas A."/>
            <person name="Carro J."/>
            <person name="Camarero S."/>
            <person name="Ferreira P."/>
            <person name="Molpeceres G."/>
            <person name="Ruiz-Duenas F.J."/>
            <person name="Serrano A."/>
            <person name="Henrissat B."/>
            <person name="Drula E."/>
            <person name="Hughes K.W."/>
            <person name="Mata J.L."/>
            <person name="Ishikawa N.K."/>
            <person name="Vargas-Isla R."/>
            <person name="Ushijima S."/>
            <person name="Smith C.A."/>
            <person name="Ahrendt S."/>
            <person name="Andreopoulos W."/>
            <person name="He G."/>
            <person name="Labutti K."/>
            <person name="Lipzen A."/>
            <person name="Ng V."/>
            <person name="Riley R."/>
            <person name="Sandor L."/>
            <person name="Barry K."/>
            <person name="Martinez A.T."/>
            <person name="Xiao Y."/>
            <person name="Gibbons J.G."/>
            <person name="Terashima K."/>
            <person name="Grigoriev I.V."/>
            <person name="Hibbett D.S."/>
        </authorList>
    </citation>
    <scope>NUCLEOTIDE SEQUENCE</scope>
    <source>
        <strain evidence="12">JLM2183</strain>
    </source>
</reference>
<keyword evidence="8" id="KW-0129">CBS domain</keyword>
<evidence type="ECO:0000256" key="7">
    <source>
        <dbReference type="ARBA" id="ARBA00023214"/>
    </source>
</evidence>
<name>A0A9W9AIM2_9AGAR</name>
<evidence type="ECO:0000259" key="11">
    <source>
        <dbReference type="PROSITE" id="PS51371"/>
    </source>
</evidence>
<sequence>MANCPDVVPNAAPTSTFVRRARLQRLGSSGPQNERLPLDVPQMSENTPFNQSASSQSDSNYGTLPRSLFHRPSLHFLRKQAPPRLTNLPEPPRSATTSQPSSPIFSPSLRNISNLSFSRIVSQRPISAYDATFNSDSKDDGGLGMSMDAKKNGVRVWYSSYSSIDWMHDAIKESLRFSRLRRRKSLKARIRLASDRLLGWVIVTIVGSLTAVFAFLVVTGERWLFSLKEGYCTQSWTKAKELCCPKTEPLMLFSTTMKEIECPAWRQWSDLFSWGRGSGSAQFVVYTCIAILLAVSSCWLTLLLTKSTSFMTRKESGVLGPDFQDDSEATAAPRKVFYYASGSGIPELKAILSGFVIHGYLGGRVLIAKSVGLALSVASGLQLGKEGPFVHIACCIGNIISRLASKYENNEAKRREILSAACAAGVAVAFGAPIGGTLFSLEEVSYFFPAKVMWRSFFCAMIAAITLKLLNPFGTGKLVLFQVTYDKDWHAFELVPFVILGVFGGVYGAYFSKLNFRWSRDVRNATWLKDHPVIEVLLVTFATSVFCFLNPYTRMGGTELVSALFSECHKGIEDEWGLCLSNPGSWAQVTPVVGALLLALVVRGCLTLVTFGIRLPAGIFIPSLAAGALVGRTVGILLQFLRYQHPDIRFFSACSGENCIIPGLYAMVGAAASLAGVTRTTVSLAVIMFELTDTLSYTIPIMIAVLCAKTTADALEEKGIYELVIDVAHLPYLDCKKTFLWGDRQIADVIVRDVDVIRLDQDNTVTSLRDKLQEFYQQHGNPDAGFPILRADEHNEDSTRLVGVIGARELEHALCIVADHADEIVTFQTTYSHHPLASSSFSSLLDDTNRSSFDIFDFSMYMDQAPLTITLNSPLELVQQFFVKLGARYVVVTDMDGYYEGIIDKKTWLAFLNESGEH</sequence>
<feature type="region of interest" description="Disordered" evidence="10">
    <location>
        <begin position="80"/>
        <end position="107"/>
    </location>
</feature>
<feature type="transmembrane region" description="Helical" evidence="9">
    <location>
        <begin position="197"/>
        <end position="218"/>
    </location>
</feature>
<evidence type="ECO:0000256" key="6">
    <source>
        <dbReference type="ARBA" id="ARBA00023136"/>
    </source>
</evidence>
<comment type="subcellular location">
    <subcellularLocation>
        <location evidence="1 9">Membrane</location>
        <topology evidence="1 9">Multi-pass membrane protein</topology>
    </subcellularLocation>
</comment>
<feature type="transmembrane region" description="Helical" evidence="9">
    <location>
        <begin position="417"/>
        <end position="440"/>
    </location>
</feature>
<evidence type="ECO:0000256" key="3">
    <source>
        <dbReference type="ARBA" id="ARBA00022692"/>
    </source>
</evidence>
<proteinExistence type="inferred from homology"/>
<dbReference type="InterPro" id="IPR014743">
    <property type="entry name" value="Cl-channel_core"/>
</dbReference>
<dbReference type="PRINTS" id="PR00762">
    <property type="entry name" value="CLCHANNEL"/>
</dbReference>
<keyword evidence="5 9" id="KW-0406">Ion transport</keyword>
<feature type="transmembrane region" description="Helical" evidence="9">
    <location>
        <begin position="283"/>
        <end position="304"/>
    </location>
</feature>
<dbReference type="GO" id="GO:0005769">
    <property type="term" value="C:early endosome"/>
    <property type="evidence" value="ECO:0007669"/>
    <property type="project" value="TreeGrafter"/>
</dbReference>
<feature type="transmembrane region" description="Helical" evidence="9">
    <location>
        <begin position="452"/>
        <end position="470"/>
    </location>
</feature>
<evidence type="ECO:0000256" key="2">
    <source>
        <dbReference type="ARBA" id="ARBA00022448"/>
    </source>
</evidence>
<feature type="domain" description="CBS" evidence="11">
    <location>
        <begin position="862"/>
        <end position="918"/>
    </location>
</feature>
<feature type="region of interest" description="Disordered" evidence="10">
    <location>
        <begin position="26"/>
        <end position="64"/>
    </location>
</feature>
<dbReference type="GO" id="GO:0005247">
    <property type="term" value="F:voltage-gated chloride channel activity"/>
    <property type="evidence" value="ECO:0007669"/>
    <property type="project" value="TreeGrafter"/>
</dbReference>
<dbReference type="PROSITE" id="PS51371">
    <property type="entry name" value="CBS"/>
    <property type="match status" value="1"/>
</dbReference>
<feature type="compositionally biased region" description="Polar residues" evidence="10">
    <location>
        <begin position="43"/>
        <end position="62"/>
    </location>
</feature>
<keyword evidence="4 9" id="KW-1133">Transmembrane helix</keyword>
<dbReference type="PANTHER" id="PTHR45711:SF6">
    <property type="entry name" value="CHLORIDE CHANNEL PROTEIN"/>
    <property type="match status" value="1"/>
</dbReference>
<dbReference type="Pfam" id="PF00654">
    <property type="entry name" value="Voltage_CLC"/>
    <property type="match status" value="1"/>
</dbReference>
<accession>A0A9W9AIM2</accession>
<dbReference type="CDD" id="cd03684">
    <property type="entry name" value="ClC_3_like"/>
    <property type="match status" value="1"/>
</dbReference>
<feature type="transmembrane region" description="Helical" evidence="9">
    <location>
        <begin position="531"/>
        <end position="549"/>
    </location>
</feature>
<feature type="transmembrane region" description="Helical" evidence="9">
    <location>
        <begin position="592"/>
        <end position="613"/>
    </location>
</feature>
<dbReference type="Gene3D" id="1.10.3080.10">
    <property type="entry name" value="Clc chloride channel"/>
    <property type="match status" value="1"/>
</dbReference>